<dbReference type="EMBL" id="OZ034814">
    <property type="protein sequence ID" value="CAL1361097.1"/>
    <property type="molecule type" value="Genomic_DNA"/>
</dbReference>
<proteinExistence type="predicted"/>
<feature type="region of interest" description="Disordered" evidence="1">
    <location>
        <begin position="1"/>
        <end position="27"/>
    </location>
</feature>
<sequence>MKEERLRRKKKKKKKKKKLVSKMRTRSRWMKHPQVTSAMKAFHPTAMHFKRRTHLRLFSKPRLNHLRSLLVDAMDVNR</sequence>
<organism evidence="2 3">
    <name type="scientific">Linum trigynum</name>
    <dbReference type="NCBI Taxonomy" id="586398"/>
    <lineage>
        <taxon>Eukaryota</taxon>
        <taxon>Viridiplantae</taxon>
        <taxon>Streptophyta</taxon>
        <taxon>Embryophyta</taxon>
        <taxon>Tracheophyta</taxon>
        <taxon>Spermatophyta</taxon>
        <taxon>Magnoliopsida</taxon>
        <taxon>eudicotyledons</taxon>
        <taxon>Gunneridae</taxon>
        <taxon>Pentapetalae</taxon>
        <taxon>rosids</taxon>
        <taxon>fabids</taxon>
        <taxon>Malpighiales</taxon>
        <taxon>Linaceae</taxon>
        <taxon>Linum</taxon>
    </lineage>
</organism>
<dbReference type="Proteomes" id="UP001497516">
    <property type="component" value="Chromosome 10"/>
</dbReference>
<name>A0AAV2CZ23_9ROSI</name>
<keyword evidence="3" id="KW-1185">Reference proteome</keyword>
<dbReference type="AlphaFoldDB" id="A0AAV2CZ23"/>
<gene>
    <name evidence="2" type="ORF">LTRI10_LOCUS8491</name>
</gene>
<reference evidence="2 3" key="1">
    <citation type="submission" date="2024-04" db="EMBL/GenBank/DDBJ databases">
        <authorList>
            <person name="Fracassetti M."/>
        </authorList>
    </citation>
    <scope>NUCLEOTIDE SEQUENCE [LARGE SCALE GENOMIC DNA]</scope>
</reference>
<feature type="compositionally biased region" description="Basic residues" evidence="1">
    <location>
        <begin position="7"/>
        <end position="27"/>
    </location>
</feature>
<evidence type="ECO:0000256" key="1">
    <source>
        <dbReference type="SAM" id="MobiDB-lite"/>
    </source>
</evidence>
<evidence type="ECO:0000313" key="2">
    <source>
        <dbReference type="EMBL" id="CAL1361097.1"/>
    </source>
</evidence>
<protein>
    <submittedName>
        <fullName evidence="2">Uncharacterized protein</fullName>
    </submittedName>
</protein>
<accession>A0AAV2CZ23</accession>
<evidence type="ECO:0000313" key="3">
    <source>
        <dbReference type="Proteomes" id="UP001497516"/>
    </source>
</evidence>